<dbReference type="Proteomes" id="UP001143856">
    <property type="component" value="Unassembled WGS sequence"/>
</dbReference>
<comment type="caution">
    <text evidence="1">The sequence shown here is derived from an EMBL/GenBank/DDBJ whole genome shotgun (WGS) entry which is preliminary data.</text>
</comment>
<evidence type="ECO:0000313" key="2">
    <source>
        <dbReference type="Proteomes" id="UP001143856"/>
    </source>
</evidence>
<name>A0ACC1PDP5_9PEZI</name>
<protein>
    <submittedName>
        <fullName evidence="1">Uncharacterized protein</fullName>
    </submittedName>
</protein>
<accession>A0ACC1PDP5</accession>
<reference evidence="1" key="1">
    <citation type="submission" date="2022-10" db="EMBL/GenBank/DDBJ databases">
        <title>Genome Sequence of Xylaria curta.</title>
        <authorList>
            <person name="Buettner E."/>
        </authorList>
    </citation>
    <scope>NUCLEOTIDE SEQUENCE</scope>
    <source>
        <strain evidence="1">Babe10</strain>
    </source>
</reference>
<sequence>MRVQTVRLTVKWQGHGQHRIIAQCQPTRESLQSAALSDVRLHPNAFTSKAPNTASRNSNNRDSASPTLRAQVRQVVLNGEPYDMRAFHGHDLTRLFQAMTTEDSMPSFEVVVEDTYSDSDDDNDDDDDDDATVQGPSDVMKPERWD</sequence>
<keyword evidence="2" id="KW-1185">Reference proteome</keyword>
<organism evidence="1 2">
    <name type="scientific">Xylaria curta</name>
    <dbReference type="NCBI Taxonomy" id="42375"/>
    <lineage>
        <taxon>Eukaryota</taxon>
        <taxon>Fungi</taxon>
        <taxon>Dikarya</taxon>
        <taxon>Ascomycota</taxon>
        <taxon>Pezizomycotina</taxon>
        <taxon>Sordariomycetes</taxon>
        <taxon>Xylariomycetidae</taxon>
        <taxon>Xylariales</taxon>
        <taxon>Xylariaceae</taxon>
        <taxon>Xylaria</taxon>
    </lineage>
</organism>
<evidence type="ECO:0000313" key="1">
    <source>
        <dbReference type="EMBL" id="KAJ2990689.1"/>
    </source>
</evidence>
<dbReference type="EMBL" id="JAPDGR010000392">
    <property type="protein sequence ID" value="KAJ2990689.1"/>
    <property type="molecule type" value="Genomic_DNA"/>
</dbReference>
<gene>
    <name evidence="1" type="ORF">NUW58_g2823</name>
</gene>
<proteinExistence type="predicted"/>